<dbReference type="STRING" id="1189621.A3SI_05192"/>
<dbReference type="OrthoDB" id="836646at2"/>
<dbReference type="RefSeq" id="WP_009053788.1">
    <property type="nucleotide sequence ID" value="NZ_AJYA01000010.1"/>
</dbReference>
<dbReference type="Proteomes" id="UP000005551">
    <property type="component" value="Unassembled WGS sequence"/>
</dbReference>
<name>I5C869_9BACT</name>
<keyword evidence="2" id="KW-0472">Membrane</keyword>
<gene>
    <name evidence="3" type="ORF">A3SI_05192</name>
</gene>
<protein>
    <submittedName>
        <fullName evidence="3">Uncharacterized protein</fullName>
    </submittedName>
</protein>
<reference evidence="3 4" key="1">
    <citation type="submission" date="2012-05" db="EMBL/GenBank/DDBJ databases">
        <title>Genome sequence of Nitritalea halalkaliphila LW7.</title>
        <authorList>
            <person name="Jangir P.K."/>
            <person name="Singh A."/>
            <person name="Shivaji S."/>
            <person name="Sharma R."/>
        </authorList>
    </citation>
    <scope>NUCLEOTIDE SEQUENCE [LARGE SCALE GENOMIC DNA]</scope>
    <source>
        <strain evidence="3 4">LW7</strain>
    </source>
</reference>
<organism evidence="3 4">
    <name type="scientific">Nitritalea halalkaliphila LW7</name>
    <dbReference type="NCBI Taxonomy" id="1189621"/>
    <lineage>
        <taxon>Bacteria</taxon>
        <taxon>Pseudomonadati</taxon>
        <taxon>Bacteroidota</taxon>
        <taxon>Cytophagia</taxon>
        <taxon>Cytophagales</taxon>
        <taxon>Cyclobacteriaceae</taxon>
        <taxon>Nitritalea</taxon>
    </lineage>
</organism>
<feature type="transmembrane region" description="Helical" evidence="2">
    <location>
        <begin position="87"/>
        <end position="106"/>
    </location>
</feature>
<dbReference type="AlphaFoldDB" id="I5C869"/>
<feature type="coiled-coil region" evidence="1">
    <location>
        <begin position="48"/>
        <end position="86"/>
    </location>
</feature>
<dbReference type="EMBL" id="AJYA01000010">
    <property type="protein sequence ID" value="EIM78021.1"/>
    <property type="molecule type" value="Genomic_DNA"/>
</dbReference>
<keyword evidence="4" id="KW-1185">Reference proteome</keyword>
<keyword evidence="1" id="KW-0175">Coiled coil</keyword>
<accession>I5C869</accession>
<keyword evidence="2" id="KW-1133">Transmembrane helix</keyword>
<keyword evidence="2" id="KW-0812">Transmembrane</keyword>
<feature type="transmembrane region" description="Helical" evidence="2">
    <location>
        <begin position="118"/>
        <end position="137"/>
    </location>
</feature>
<sequence>MQLEGLFDARSLAIAQALDLSEELIQLKSDTIDFQQRAALETRLNRRILKMTLELQALTAAIDCEEEKAEQIASFLERRLRQRERNLTVGAIVTGALVGIGSGLALASGGISNDWAEIIGITGGLIEVFLGVSILRLERQIAIEHPQNLLRDIYDGEERPSYIPAAIWFYFNYAGVQDTGNKSLREQLVERWETYNIQLSGDTVLFSDGGVYTPALLQQRADMLDQLASLSCP</sequence>
<evidence type="ECO:0000256" key="2">
    <source>
        <dbReference type="SAM" id="Phobius"/>
    </source>
</evidence>
<evidence type="ECO:0000313" key="3">
    <source>
        <dbReference type="EMBL" id="EIM78021.1"/>
    </source>
</evidence>
<comment type="caution">
    <text evidence="3">The sequence shown here is derived from an EMBL/GenBank/DDBJ whole genome shotgun (WGS) entry which is preliminary data.</text>
</comment>
<evidence type="ECO:0000313" key="4">
    <source>
        <dbReference type="Proteomes" id="UP000005551"/>
    </source>
</evidence>
<evidence type="ECO:0000256" key="1">
    <source>
        <dbReference type="SAM" id="Coils"/>
    </source>
</evidence>
<proteinExistence type="predicted"/>